<keyword evidence="3" id="KW-1185">Reference proteome</keyword>
<dbReference type="PANTHER" id="PTHR10948">
    <property type="entry name" value="TRANSPOSASE"/>
    <property type="match status" value="1"/>
</dbReference>
<organism evidence="2 3">
    <name type="scientific">Saccharothrix xinjiangensis</name>
    <dbReference type="NCBI Taxonomy" id="204798"/>
    <lineage>
        <taxon>Bacteria</taxon>
        <taxon>Bacillati</taxon>
        <taxon>Actinomycetota</taxon>
        <taxon>Actinomycetes</taxon>
        <taxon>Pseudonocardiales</taxon>
        <taxon>Pseudonocardiaceae</taxon>
        <taxon>Saccharothrix</taxon>
    </lineage>
</organism>
<evidence type="ECO:0000313" key="2">
    <source>
        <dbReference type="EMBL" id="MFC5055937.1"/>
    </source>
</evidence>
<sequence length="233" mass="25514">MGLVESLRYKEIAVRIGRDASIVSREVNRHGDRDGYRAVAADGAAGTARARPKPLAVDRNPVLRSRVVGLLRAGWSPASIAGRLARDEPVRDAGKVSHEAVCQWVYAQPVATLRQELISLRTGRTGRRGPRPAPRIREPRHLDERPAEADDRAVPGHWEGDSVIGKGGRSAVATLVERTSRFLVLVPLRGRDSLTVTDAIIAAEINDRPRKIHNWKKPGEVFTELLEADASTA</sequence>
<dbReference type="EMBL" id="JBHSJB010000017">
    <property type="protein sequence ID" value="MFC5055937.1"/>
    <property type="molecule type" value="Genomic_DNA"/>
</dbReference>
<feature type="compositionally biased region" description="Basic and acidic residues" evidence="1">
    <location>
        <begin position="135"/>
        <end position="157"/>
    </location>
</feature>
<dbReference type="InterPro" id="IPR051917">
    <property type="entry name" value="Transposase-Integrase"/>
</dbReference>
<gene>
    <name evidence="2" type="ORF">ACFPFM_19535</name>
</gene>
<name>A0ABV9Y348_9PSEU</name>
<dbReference type="Proteomes" id="UP001595833">
    <property type="component" value="Unassembled WGS sequence"/>
</dbReference>
<comment type="caution">
    <text evidence="2">The sequence shown here is derived from an EMBL/GenBank/DDBJ whole genome shotgun (WGS) entry which is preliminary data.</text>
</comment>
<feature type="region of interest" description="Disordered" evidence="1">
    <location>
        <begin position="123"/>
        <end position="157"/>
    </location>
</feature>
<evidence type="ECO:0000313" key="3">
    <source>
        <dbReference type="Proteomes" id="UP001595833"/>
    </source>
</evidence>
<evidence type="ECO:0000256" key="1">
    <source>
        <dbReference type="SAM" id="MobiDB-lite"/>
    </source>
</evidence>
<reference evidence="3" key="1">
    <citation type="journal article" date="2019" name="Int. J. Syst. Evol. Microbiol.">
        <title>The Global Catalogue of Microorganisms (GCM) 10K type strain sequencing project: providing services to taxonomists for standard genome sequencing and annotation.</title>
        <authorList>
            <consortium name="The Broad Institute Genomics Platform"/>
            <consortium name="The Broad Institute Genome Sequencing Center for Infectious Disease"/>
            <person name="Wu L."/>
            <person name="Ma J."/>
        </authorList>
    </citation>
    <scope>NUCLEOTIDE SEQUENCE [LARGE SCALE GENOMIC DNA]</scope>
    <source>
        <strain evidence="3">KCTC 12848</strain>
    </source>
</reference>
<dbReference type="PANTHER" id="PTHR10948:SF23">
    <property type="entry name" value="TRANSPOSASE INSI FOR INSERTION SEQUENCE ELEMENT IS30A-RELATED"/>
    <property type="match status" value="1"/>
</dbReference>
<proteinExistence type="predicted"/>
<dbReference type="InterPro" id="IPR053392">
    <property type="entry name" value="Transposase_IS30-like"/>
</dbReference>
<protein>
    <submittedName>
        <fullName evidence="2">IS30 family transposase</fullName>
    </submittedName>
</protein>
<dbReference type="NCBIfam" id="NF033563">
    <property type="entry name" value="transpos_IS30"/>
    <property type="match status" value="1"/>
</dbReference>
<accession>A0ABV9Y348</accession>
<dbReference type="RefSeq" id="WP_344039780.1">
    <property type="nucleotide sequence ID" value="NZ_JBHSJB010000017.1"/>
</dbReference>